<name>A0A0G0SDU2_9BACT</name>
<organism evidence="3 4">
    <name type="scientific">Candidatus Woesebacteria bacterium GW2011_GWA1_40_43</name>
    <dbReference type="NCBI Taxonomy" id="1618553"/>
    <lineage>
        <taxon>Bacteria</taxon>
        <taxon>Candidatus Woeseibacteriota</taxon>
    </lineage>
</organism>
<dbReference type="GO" id="GO:0009294">
    <property type="term" value="P:DNA-mediated transformation"/>
    <property type="evidence" value="ECO:0007669"/>
    <property type="project" value="InterPro"/>
</dbReference>
<evidence type="ECO:0000256" key="1">
    <source>
        <dbReference type="ARBA" id="ARBA00006525"/>
    </source>
</evidence>
<evidence type="ECO:0000313" key="4">
    <source>
        <dbReference type="Proteomes" id="UP000034293"/>
    </source>
</evidence>
<dbReference type="Pfam" id="PF02481">
    <property type="entry name" value="DNA_processg_A"/>
    <property type="match status" value="1"/>
</dbReference>
<protein>
    <submittedName>
        <fullName evidence="3">Protecting protein DprA protein</fullName>
    </submittedName>
</protein>
<feature type="domain" description="Smf/DprA SLOG" evidence="2">
    <location>
        <begin position="3"/>
        <end position="184"/>
    </location>
</feature>
<dbReference type="PANTHER" id="PTHR43022">
    <property type="entry name" value="PROTEIN SMF"/>
    <property type="match status" value="1"/>
</dbReference>
<dbReference type="SUPFAM" id="SSF102405">
    <property type="entry name" value="MCP/YpsA-like"/>
    <property type="match status" value="1"/>
</dbReference>
<evidence type="ECO:0000313" key="3">
    <source>
        <dbReference type="EMBL" id="KKR63029.1"/>
    </source>
</evidence>
<reference evidence="3 4" key="1">
    <citation type="journal article" date="2015" name="Nature">
        <title>rRNA introns, odd ribosomes, and small enigmatic genomes across a large radiation of phyla.</title>
        <authorList>
            <person name="Brown C.T."/>
            <person name="Hug L.A."/>
            <person name="Thomas B.C."/>
            <person name="Sharon I."/>
            <person name="Castelle C.J."/>
            <person name="Singh A."/>
            <person name="Wilkins M.J."/>
            <person name="Williams K.H."/>
            <person name="Banfield J.F."/>
        </authorList>
    </citation>
    <scope>NUCLEOTIDE SEQUENCE [LARGE SCALE GENOMIC DNA]</scope>
</reference>
<dbReference type="AlphaFoldDB" id="A0A0G0SDU2"/>
<gene>
    <name evidence="3" type="ORF">UU02_C0035G0004</name>
</gene>
<dbReference type="InterPro" id="IPR003488">
    <property type="entry name" value="DprA"/>
</dbReference>
<proteinExistence type="inferred from homology"/>
<dbReference type="NCBIfam" id="TIGR00732">
    <property type="entry name" value="dprA"/>
    <property type="match status" value="1"/>
</dbReference>
<accession>A0A0G0SDU2</accession>
<dbReference type="Gene3D" id="3.40.50.450">
    <property type="match status" value="1"/>
</dbReference>
<dbReference type="PATRIC" id="fig|1618553.3.peg.477"/>
<sequence length="191" mass="20243">MKKLFILGKISKSDARAIAVVGTRKMSQRGRRLTLKFVKELVKAGFTIVSGLAVGIDTVAHETALAAGGRTIAVLGSGIDVIYPYRNKTLAENIVKSGAVVSSFAKGTRPLGKNFLARNRIIVNLSKAVLVIEGARRSGTLSTAAWAANDGKEVFAIPGSEATDWLIAEGANVANDPADVIKYLQNAVNHR</sequence>
<dbReference type="Proteomes" id="UP000034293">
    <property type="component" value="Unassembled WGS sequence"/>
</dbReference>
<evidence type="ECO:0000259" key="2">
    <source>
        <dbReference type="Pfam" id="PF02481"/>
    </source>
</evidence>
<comment type="similarity">
    <text evidence="1">Belongs to the DprA/Smf family.</text>
</comment>
<dbReference type="EMBL" id="LBZA01000035">
    <property type="protein sequence ID" value="KKR63029.1"/>
    <property type="molecule type" value="Genomic_DNA"/>
</dbReference>
<dbReference type="InterPro" id="IPR057666">
    <property type="entry name" value="DrpA_SLOG"/>
</dbReference>
<dbReference type="PANTHER" id="PTHR43022:SF1">
    <property type="entry name" value="PROTEIN SMF"/>
    <property type="match status" value="1"/>
</dbReference>
<comment type="caution">
    <text evidence="3">The sequence shown here is derived from an EMBL/GenBank/DDBJ whole genome shotgun (WGS) entry which is preliminary data.</text>
</comment>